<feature type="domain" description="TSCPD" evidence="6">
    <location>
        <begin position="2"/>
        <end position="66"/>
    </location>
</feature>
<dbReference type="Pfam" id="PF12637">
    <property type="entry name" value="TSCPD"/>
    <property type="match status" value="1"/>
</dbReference>
<name>A0A9D1NGK8_9FIRM</name>
<keyword evidence="3" id="KW-0237">DNA synthesis</keyword>
<dbReference type="Proteomes" id="UP000886743">
    <property type="component" value="Unassembled WGS sequence"/>
</dbReference>
<dbReference type="AlphaFoldDB" id="A0A9D1NGK8"/>
<reference evidence="7" key="1">
    <citation type="submission" date="2020-10" db="EMBL/GenBank/DDBJ databases">
        <authorList>
            <person name="Gilroy R."/>
        </authorList>
    </citation>
    <scope>NUCLEOTIDE SEQUENCE</scope>
    <source>
        <strain evidence="7">4920</strain>
    </source>
</reference>
<evidence type="ECO:0000256" key="3">
    <source>
        <dbReference type="ARBA" id="ARBA00022634"/>
    </source>
</evidence>
<evidence type="ECO:0000256" key="2">
    <source>
        <dbReference type="ARBA" id="ARBA00012274"/>
    </source>
</evidence>
<evidence type="ECO:0000256" key="4">
    <source>
        <dbReference type="ARBA" id="ARBA00022741"/>
    </source>
</evidence>
<evidence type="ECO:0000313" key="7">
    <source>
        <dbReference type="EMBL" id="HIV02436.1"/>
    </source>
</evidence>
<dbReference type="InterPro" id="IPR024434">
    <property type="entry name" value="TSCPD_dom"/>
</dbReference>
<accession>A0A9D1NGK8</accession>
<dbReference type="EMBL" id="DVOF01000075">
    <property type="protein sequence ID" value="HIV02436.1"/>
    <property type="molecule type" value="Genomic_DNA"/>
</dbReference>
<comment type="catalytic activity">
    <reaction evidence="5">
        <text>a 2'-deoxyribonucleoside 5'-diphosphate + [thioredoxin]-disulfide + H2O = a ribonucleoside 5'-diphosphate + [thioredoxin]-dithiol</text>
        <dbReference type="Rhea" id="RHEA:23252"/>
        <dbReference type="Rhea" id="RHEA-COMP:10698"/>
        <dbReference type="Rhea" id="RHEA-COMP:10700"/>
        <dbReference type="ChEBI" id="CHEBI:15377"/>
        <dbReference type="ChEBI" id="CHEBI:29950"/>
        <dbReference type="ChEBI" id="CHEBI:50058"/>
        <dbReference type="ChEBI" id="CHEBI:57930"/>
        <dbReference type="ChEBI" id="CHEBI:73316"/>
        <dbReference type="EC" id="1.17.4.1"/>
    </reaction>
</comment>
<comment type="similarity">
    <text evidence="1">Belongs to the ribonucleoside diphosphate reductase class-2 family.</text>
</comment>
<dbReference type="GO" id="GO:0004748">
    <property type="term" value="F:ribonucleoside-diphosphate reductase activity, thioredoxin disulfide as acceptor"/>
    <property type="evidence" value="ECO:0007669"/>
    <property type="project" value="UniProtKB-EC"/>
</dbReference>
<dbReference type="GO" id="GO:0000166">
    <property type="term" value="F:nucleotide binding"/>
    <property type="evidence" value="ECO:0007669"/>
    <property type="project" value="UniProtKB-KW"/>
</dbReference>
<dbReference type="NCBIfam" id="TIGR03905">
    <property type="entry name" value="TIGR03905_4_Cys"/>
    <property type="match status" value="1"/>
</dbReference>
<keyword evidence="4" id="KW-0547">Nucleotide-binding</keyword>
<reference evidence="7" key="2">
    <citation type="journal article" date="2021" name="PeerJ">
        <title>Extensive microbial diversity within the chicken gut microbiome revealed by metagenomics and culture.</title>
        <authorList>
            <person name="Gilroy R."/>
            <person name="Ravi A."/>
            <person name="Getino M."/>
            <person name="Pursley I."/>
            <person name="Horton D.L."/>
            <person name="Alikhan N.F."/>
            <person name="Baker D."/>
            <person name="Gharbi K."/>
            <person name="Hall N."/>
            <person name="Watson M."/>
            <person name="Adriaenssens E.M."/>
            <person name="Foster-Nyarko E."/>
            <person name="Jarju S."/>
            <person name="Secka A."/>
            <person name="Antonio M."/>
            <person name="Oren A."/>
            <person name="Chaudhuri R.R."/>
            <person name="La Ragione R."/>
            <person name="Hildebrand F."/>
            <person name="Pallen M.J."/>
        </authorList>
    </citation>
    <scope>NUCLEOTIDE SEQUENCE</scope>
    <source>
        <strain evidence="7">4920</strain>
    </source>
</reference>
<comment type="caution">
    <text evidence="7">The sequence shown here is derived from an EMBL/GenBank/DDBJ whole genome shotgun (WGS) entry which is preliminary data.</text>
</comment>
<protein>
    <recommendedName>
        <fullName evidence="2">ribonucleoside-diphosphate reductase</fullName>
        <ecNumber evidence="2">1.17.4.1</ecNumber>
    </recommendedName>
</protein>
<organism evidence="7 8">
    <name type="scientific">Candidatus Aphodoplasma excrementigallinarum</name>
    <dbReference type="NCBI Taxonomy" id="2840673"/>
    <lineage>
        <taxon>Bacteria</taxon>
        <taxon>Bacillati</taxon>
        <taxon>Bacillota</taxon>
        <taxon>Clostridia</taxon>
        <taxon>Eubacteriales</taxon>
        <taxon>Candidatus Aphodoplasma</taxon>
    </lineage>
</organism>
<evidence type="ECO:0000259" key="6">
    <source>
        <dbReference type="Pfam" id="PF12637"/>
    </source>
</evidence>
<evidence type="ECO:0000256" key="1">
    <source>
        <dbReference type="ARBA" id="ARBA00007405"/>
    </source>
</evidence>
<dbReference type="InterPro" id="IPR023806">
    <property type="entry name" value="CHP03905"/>
</dbReference>
<dbReference type="EC" id="1.17.4.1" evidence="2"/>
<gene>
    <name evidence="7" type="ORF">IAC74_02585</name>
</gene>
<proteinExistence type="inferred from homology"/>
<evidence type="ECO:0000256" key="5">
    <source>
        <dbReference type="ARBA" id="ARBA00047754"/>
    </source>
</evidence>
<evidence type="ECO:0000313" key="8">
    <source>
        <dbReference type="Proteomes" id="UP000886743"/>
    </source>
</evidence>
<sequence>MQIDIEVEDGIVKNVKFHGGCNGNGKGIASLVRGRSVDEVIAALEGTTCGSKPTSCPDQLAVALKEIRKGA</sequence>
<dbReference type="GO" id="GO:0071897">
    <property type="term" value="P:DNA biosynthetic process"/>
    <property type="evidence" value="ECO:0007669"/>
    <property type="project" value="UniProtKB-KW"/>
</dbReference>